<evidence type="ECO:0000313" key="8">
    <source>
        <dbReference type="EMBL" id="SDE71615.1"/>
    </source>
</evidence>
<dbReference type="GO" id="GO:0003677">
    <property type="term" value="F:DNA binding"/>
    <property type="evidence" value="ECO:0007669"/>
    <property type="project" value="UniProtKB-UniRule"/>
</dbReference>
<gene>
    <name evidence="8" type="ORF">SAMN05192589_12713</name>
</gene>
<organism evidence="8 9">
    <name type="scientific">Paracidovorax valerianellae</name>
    <dbReference type="NCBI Taxonomy" id="187868"/>
    <lineage>
        <taxon>Bacteria</taxon>
        <taxon>Pseudomonadati</taxon>
        <taxon>Pseudomonadota</taxon>
        <taxon>Betaproteobacteria</taxon>
        <taxon>Burkholderiales</taxon>
        <taxon>Comamonadaceae</taxon>
        <taxon>Paracidovorax</taxon>
    </lineage>
</organism>
<dbReference type="InterPro" id="IPR011010">
    <property type="entry name" value="DNA_brk_join_enz"/>
</dbReference>
<accession>A0A1G7F7S9</accession>
<dbReference type="EMBL" id="FMZC01000027">
    <property type="protein sequence ID" value="SDE71615.1"/>
    <property type="molecule type" value="Genomic_DNA"/>
</dbReference>
<dbReference type="RefSeq" id="WP_092746104.1">
    <property type="nucleotide sequence ID" value="NZ_FMZC01000027.1"/>
</dbReference>
<dbReference type="PROSITE" id="PS51900">
    <property type="entry name" value="CB"/>
    <property type="match status" value="1"/>
</dbReference>
<evidence type="ECO:0000256" key="4">
    <source>
        <dbReference type="ARBA" id="ARBA00023172"/>
    </source>
</evidence>
<dbReference type="PROSITE" id="PS51898">
    <property type="entry name" value="TYR_RECOMBINASE"/>
    <property type="match status" value="1"/>
</dbReference>
<dbReference type="InterPro" id="IPR002104">
    <property type="entry name" value="Integrase_catalytic"/>
</dbReference>
<protein>
    <submittedName>
        <fullName evidence="8">Integrase/recombinase XerD</fullName>
    </submittedName>
</protein>
<sequence length="324" mass="37595">MTRPKLFVEERFEEYLKHECGYARSTLQVAHYALIEWQRWLRERFGITRLDVSALHLRHWMSEQSRRHAQTTVDKKTWVLRTFYAWLAGESMMECDPWQFIESPRRRPHQQSLGYVPCERTVHRLLEQPDTQFALGLRDRAILELLYASGLRAAELLSLRPHQLCLRTRAAQVMGKGGKERIVMFGEYSAQWLERYLCEARPALLQACQRTVPALFVHATASGTLNYSALQRTIRRHADAAGLPMVTAHTLRHAFATHLYQAGANLRVIQMLLGHACLQTTTIYARTSMGYLRGVIERHHPRGICYEPQPPCRAEHRRGRMPGQ</sequence>
<dbReference type="InterPro" id="IPR050090">
    <property type="entry name" value="Tyrosine_recombinase_XerCD"/>
</dbReference>
<evidence type="ECO:0000256" key="2">
    <source>
        <dbReference type="ARBA" id="ARBA00022908"/>
    </source>
</evidence>
<keyword evidence="2" id="KW-0229">DNA integration</keyword>
<dbReference type="Pfam" id="PF00589">
    <property type="entry name" value="Phage_integrase"/>
    <property type="match status" value="1"/>
</dbReference>
<name>A0A1G7F7S9_9BURK</name>
<dbReference type="GO" id="GO:0006310">
    <property type="term" value="P:DNA recombination"/>
    <property type="evidence" value="ECO:0007669"/>
    <property type="project" value="UniProtKB-KW"/>
</dbReference>
<dbReference type="GO" id="GO:0015074">
    <property type="term" value="P:DNA integration"/>
    <property type="evidence" value="ECO:0007669"/>
    <property type="project" value="UniProtKB-KW"/>
</dbReference>
<dbReference type="OrthoDB" id="9801717at2"/>
<proteinExistence type="predicted"/>
<dbReference type="InterPro" id="IPR013762">
    <property type="entry name" value="Integrase-like_cat_sf"/>
</dbReference>
<feature type="domain" description="Core-binding (CB)" evidence="7">
    <location>
        <begin position="3"/>
        <end position="88"/>
    </location>
</feature>
<dbReference type="SUPFAM" id="SSF47823">
    <property type="entry name" value="lambda integrase-like, N-terminal domain"/>
    <property type="match status" value="1"/>
</dbReference>
<dbReference type="AlphaFoldDB" id="A0A1G7F7S9"/>
<dbReference type="InterPro" id="IPR010998">
    <property type="entry name" value="Integrase_recombinase_N"/>
</dbReference>
<dbReference type="InterPro" id="IPR044068">
    <property type="entry name" value="CB"/>
</dbReference>
<dbReference type="STRING" id="187868.SAMN05192589_12713"/>
<feature type="domain" description="Tyr recombinase" evidence="6">
    <location>
        <begin position="111"/>
        <end position="297"/>
    </location>
</feature>
<evidence type="ECO:0000256" key="1">
    <source>
        <dbReference type="ARBA" id="ARBA00022829"/>
    </source>
</evidence>
<dbReference type="SUPFAM" id="SSF56349">
    <property type="entry name" value="DNA breaking-rejoining enzymes"/>
    <property type="match status" value="1"/>
</dbReference>
<evidence type="ECO:0000313" key="9">
    <source>
        <dbReference type="Proteomes" id="UP000198781"/>
    </source>
</evidence>
<dbReference type="Pfam" id="PF02899">
    <property type="entry name" value="Phage_int_SAM_1"/>
    <property type="match status" value="1"/>
</dbReference>
<keyword evidence="1" id="KW-0159">Chromosome partition</keyword>
<dbReference type="PANTHER" id="PTHR30349:SF81">
    <property type="entry name" value="TYROSINE RECOMBINASE XERC"/>
    <property type="match status" value="1"/>
</dbReference>
<evidence type="ECO:0000259" key="6">
    <source>
        <dbReference type="PROSITE" id="PS51898"/>
    </source>
</evidence>
<evidence type="ECO:0000259" key="7">
    <source>
        <dbReference type="PROSITE" id="PS51900"/>
    </source>
</evidence>
<dbReference type="Proteomes" id="UP000198781">
    <property type="component" value="Unassembled WGS sequence"/>
</dbReference>
<reference evidence="8 9" key="1">
    <citation type="submission" date="2016-10" db="EMBL/GenBank/DDBJ databases">
        <authorList>
            <person name="de Groot N.N."/>
        </authorList>
    </citation>
    <scope>NUCLEOTIDE SEQUENCE [LARGE SCALE GENOMIC DNA]</scope>
    <source>
        <strain evidence="8 9">DSM 16619</strain>
    </source>
</reference>
<dbReference type="PANTHER" id="PTHR30349">
    <property type="entry name" value="PHAGE INTEGRASE-RELATED"/>
    <property type="match status" value="1"/>
</dbReference>
<dbReference type="GO" id="GO:0007059">
    <property type="term" value="P:chromosome segregation"/>
    <property type="evidence" value="ECO:0007669"/>
    <property type="project" value="UniProtKB-KW"/>
</dbReference>
<evidence type="ECO:0000256" key="3">
    <source>
        <dbReference type="ARBA" id="ARBA00023125"/>
    </source>
</evidence>
<keyword evidence="3 5" id="KW-0238">DNA-binding</keyword>
<keyword evidence="4" id="KW-0233">DNA recombination</keyword>
<keyword evidence="9" id="KW-1185">Reference proteome</keyword>
<dbReference type="InterPro" id="IPR004107">
    <property type="entry name" value="Integrase_SAM-like_N"/>
</dbReference>
<dbReference type="Gene3D" id="1.10.443.10">
    <property type="entry name" value="Intergrase catalytic core"/>
    <property type="match status" value="1"/>
</dbReference>
<evidence type="ECO:0000256" key="5">
    <source>
        <dbReference type="PROSITE-ProRule" id="PRU01248"/>
    </source>
</evidence>
<dbReference type="Gene3D" id="1.10.150.130">
    <property type="match status" value="1"/>
</dbReference>